<dbReference type="InterPro" id="IPR042627">
    <property type="entry name" value="FBXW2"/>
</dbReference>
<keyword evidence="1 3" id="KW-0853">WD repeat</keyword>
<proteinExistence type="predicted"/>
<keyword evidence="2" id="KW-0677">Repeat</keyword>
<evidence type="ECO:0000256" key="1">
    <source>
        <dbReference type="ARBA" id="ARBA00022574"/>
    </source>
</evidence>
<dbReference type="Pfam" id="PF00400">
    <property type="entry name" value="WD40"/>
    <property type="match status" value="3"/>
</dbReference>
<evidence type="ECO:0000256" key="2">
    <source>
        <dbReference type="ARBA" id="ARBA00022737"/>
    </source>
</evidence>
<dbReference type="Gene3D" id="2.130.10.10">
    <property type="entry name" value="YVTN repeat-like/Quinoprotein amine dehydrogenase"/>
    <property type="match status" value="2"/>
</dbReference>
<dbReference type="InterPro" id="IPR036322">
    <property type="entry name" value="WD40_repeat_dom_sf"/>
</dbReference>
<keyword evidence="7" id="KW-1185">Reference proteome</keyword>
<evidence type="ECO:0000313" key="7">
    <source>
        <dbReference type="Proteomes" id="UP001497512"/>
    </source>
</evidence>
<dbReference type="InterPro" id="IPR036047">
    <property type="entry name" value="F-box-like_dom_sf"/>
</dbReference>
<dbReference type="Pfam" id="PF12937">
    <property type="entry name" value="F-box-like"/>
    <property type="match status" value="1"/>
</dbReference>
<dbReference type="PANTHER" id="PTHR44436:SF1">
    <property type="entry name" value="F-BOX_WD REPEAT-CONTAINING PROTEIN 2"/>
    <property type="match status" value="1"/>
</dbReference>
<dbReference type="SMART" id="SM00256">
    <property type="entry name" value="FBOX"/>
    <property type="match status" value="1"/>
</dbReference>
<reference evidence="6" key="1">
    <citation type="submission" date="2024-02" db="EMBL/GenBank/DDBJ databases">
        <authorList>
            <consortium name="ELIXIR-Norway"/>
            <consortium name="Elixir Norway"/>
        </authorList>
    </citation>
    <scope>NUCLEOTIDE SEQUENCE</scope>
</reference>
<dbReference type="SUPFAM" id="SSF81383">
    <property type="entry name" value="F-box domain"/>
    <property type="match status" value="1"/>
</dbReference>
<gene>
    <name evidence="6" type="ORF">CSSPTR1EN2_LOCUS18991</name>
</gene>
<dbReference type="Gene3D" id="1.20.1280.50">
    <property type="match status" value="1"/>
</dbReference>
<dbReference type="PANTHER" id="PTHR44436">
    <property type="entry name" value="F-BOX/WD REPEAT-CONTAINING PROTEIN 2"/>
    <property type="match status" value="1"/>
</dbReference>
<evidence type="ECO:0000313" key="6">
    <source>
        <dbReference type="EMBL" id="CAK9228351.1"/>
    </source>
</evidence>
<dbReference type="SMART" id="SM00320">
    <property type="entry name" value="WD40"/>
    <property type="match status" value="5"/>
</dbReference>
<name>A0ABP0UR70_9BRYO</name>
<dbReference type="InterPro" id="IPR001680">
    <property type="entry name" value="WD40_rpt"/>
</dbReference>
<dbReference type="EMBL" id="OZ019898">
    <property type="protein sequence ID" value="CAK9228351.1"/>
    <property type="molecule type" value="Genomic_DNA"/>
</dbReference>
<accession>A0ABP0UR70</accession>
<dbReference type="PROSITE" id="PS50082">
    <property type="entry name" value="WD_REPEATS_2"/>
    <property type="match status" value="3"/>
</dbReference>
<protein>
    <recommendedName>
        <fullName evidence="5">F-box domain-containing protein</fullName>
    </recommendedName>
</protein>
<feature type="repeat" description="WD" evidence="3">
    <location>
        <begin position="353"/>
        <end position="395"/>
    </location>
</feature>
<feature type="repeat" description="WD" evidence="3">
    <location>
        <begin position="145"/>
        <end position="184"/>
    </location>
</feature>
<dbReference type="SUPFAM" id="SSF50978">
    <property type="entry name" value="WD40 repeat-like"/>
    <property type="match status" value="1"/>
</dbReference>
<dbReference type="Proteomes" id="UP001497512">
    <property type="component" value="Chromosome 6"/>
</dbReference>
<evidence type="ECO:0000256" key="3">
    <source>
        <dbReference type="PROSITE-ProRule" id="PRU00221"/>
    </source>
</evidence>
<dbReference type="InterPro" id="IPR001810">
    <property type="entry name" value="F-box_dom"/>
</dbReference>
<feature type="region of interest" description="Disordered" evidence="4">
    <location>
        <begin position="1"/>
        <end position="32"/>
    </location>
</feature>
<evidence type="ECO:0000259" key="5">
    <source>
        <dbReference type="SMART" id="SM00256"/>
    </source>
</evidence>
<sequence>MDVTSAAADNDDGRGPGGNKRKRNGEGGGTSYLHLAVKEREKKKAREWKGGSTDVLILIFARLNPLSLACCSVVCRTWKQVVDGSPSLWKKVYAEQHTGSLNSRFVKLNKAKEEAGAEESDWKALAIDELQRANLVQGTLSVHVWKAHSTRVNACQMNMDTILSASADQTIRLWSAKSLRCTEEYRVHGEKTPIIDVNFDENKIMAAAGAEVWLLSRTDKGRVIRRMGGYGQRLYCMRYADPELAVGCADGSMRVYDLYSGRCSRLFRKHSAPVTSVAINAAAQIFVSGCRDGKVQMFDALSGQDVVALLRPIGEFGVDSLQMGMNDHLLFAGTTTGFVYCWDLRTHQELWRIRAHRSVVTSMHSQAYAPSTLLTGSMDGVVKLFDCNSGTMLKAFKPICEPPSVHSASSIPNVLNAQRLQTQQSSTTQAPILCARLGMTQVLTSHTDGTLALCKSSI</sequence>
<feature type="domain" description="F-box" evidence="5">
    <location>
        <begin position="51"/>
        <end position="91"/>
    </location>
</feature>
<evidence type="ECO:0000256" key="4">
    <source>
        <dbReference type="SAM" id="MobiDB-lite"/>
    </source>
</evidence>
<organism evidence="6 7">
    <name type="scientific">Sphagnum troendelagicum</name>
    <dbReference type="NCBI Taxonomy" id="128251"/>
    <lineage>
        <taxon>Eukaryota</taxon>
        <taxon>Viridiplantae</taxon>
        <taxon>Streptophyta</taxon>
        <taxon>Embryophyta</taxon>
        <taxon>Bryophyta</taxon>
        <taxon>Sphagnophytina</taxon>
        <taxon>Sphagnopsida</taxon>
        <taxon>Sphagnales</taxon>
        <taxon>Sphagnaceae</taxon>
        <taxon>Sphagnum</taxon>
    </lineage>
</organism>
<dbReference type="InterPro" id="IPR015943">
    <property type="entry name" value="WD40/YVTN_repeat-like_dom_sf"/>
</dbReference>
<feature type="repeat" description="WD" evidence="3">
    <location>
        <begin position="267"/>
        <end position="308"/>
    </location>
</feature>